<organism evidence="1 2">
    <name type="scientific">Periplaneta americana</name>
    <name type="common">American cockroach</name>
    <name type="synonym">Blatta americana</name>
    <dbReference type="NCBI Taxonomy" id="6978"/>
    <lineage>
        <taxon>Eukaryota</taxon>
        <taxon>Metazoa</taxon>
        <taxon>Ecdysozoa</taxon>
        <taxon>Arthropoda</taxon>
        <taxon>Hexapoda</taxon>
        <taxon>Insecta</taxon>
        <taxon>Pterygota</taxon>
        <taxon>Neoptera</taxon>
        <taxon>Polyneoptera</taxon>
        <taxon>Dictyoptera</taxon>
        <taxon>Blattodea</taxon>
        <taxon>Blattoidea</taxon>
        <taxon>Blattidae</taxon>
        <taxon>Blattinae</taxon>
        <taxon>Periplaneta</taxon>
    </lineage>
</organism>
<reference evidence="1 2" key="1">
    <citation type="journal article" date="2022" name="Allergy">
        <title>Genome assembly and annotation of Periplaneta americana reveal a comprehensive cockroach allergen profile.</title>
        <authorList>
            <person name="Wang L."/>
            <person name="Xiong Q."/>
            <person name="Saelim N."/>
            <person name="Wang L."/>
            <person name="Nong W."/>
            <person name="Wan A.T."/>
            <person name="Shi M."/>
            <person name="Liu X."/>
            <person name="Cao Q."/>
            <person name="Hui J.H.L."/>
            <person name="Sookrung N."/>
            <person name="Leung T.F."/>
            <person name="Tungtrongchitr A."/>
            <person name="Tsui S.K.W."/>
        </authorList>
    </citation>
    <scope>NUCLEOTIDE SEQUENCE [LARGE SCALE GENOMIC DNA]</scope>
    <source>
        <strain evidence="1">PWHHKU_190912</strain>
    </source>
</reference>
<gene>
    <name evidence="1" type="ORF">ANN_06872</name>
</gene>
<dbReference type="Proteomes" id="UP001148838">
    <property type="component" value="Unassembled WGS sequence"/>
</dbReference>
<sequence>MNVDLQGKNKYIGEMDFLKSYPKTSFKKDKYETGIDTVLNELEARFSEFQNFRDIVQYMACPFKSDLDVKKTAALFSEIFGISKLCLEN</sequence>
<keyword evidence="2" id="KW-1185">Reference proteome</keyword>
<protein>
    <submittedName>
        <fullName evidence="1">Uncharacterized protein</fullName>
    </submittedName>
</protein>
<evidence type="ECO:0000313" key="2">
    <source>
        <dbReference type="Proteomes" id="UP001148838"/>
    </source>
</evidence>
<evidence type="ECO:0000313" key="1">
    <source>
        <dbReference type="EMBL" id="KAJ4445073.1"/>
    </source>
</evidence>
<accession>A0ABQ8TFL3</accession>
<proteinExistence type="predicted"/>
<dbReference type="EMBL" id="JAJSOF020000011">
    <property type="protein sequence ID" value="KAJ4445073.1"/>
    <property type="molecule type" value="Genomic_DNA"/>
</dbReference>
<name>A0ABQ8TFL3_PERAM</name>
<comment type="caution">
    <text evidence="1">The sequence shown here is derived from an EMBL/GenBank/DDBJ whole genome shotgun (WGS) entry which is preliminary data.</text>
</comment>